<dbReference type="SUPFAM" id="SSF143744">
    <property type="entry name" value="GlcG-like"/>
    <property type="match status" value="1"/>
</dbReference>
<dbReference type="Gene3D" id="3.30.450.150">
    <property type="entry name" value="Haem-degrading domain"/>
    <property type="match status" value="2"/>
</dbReference>
<gene>
    <name evidence="1" type="ORF">E3Q22_03377</name>
</gene>
<dbReference type="Pfam" id="PF03928">
    <property type="entry name" value="HbpS-like"/>
    <property type="match status" value="1"/>
</dbReference>
<proteinExistence type="predicted"/>
<dbReference type="PANTHER" id="PTHR28255:SF1">
    <property type="entry name" value="UPF0303 PROTEIN YBR137W"/>
    <property type="match status" value="1"/>
</dbReference>
<protein>
    <submittedName>
        <fullName evidence="1">Uncharacterized protein</fullName>
    </submittedName>
</protein>
<name>A0A4T0M3V8_9BASI</name>
<dbReference type="InterPro" id="IPR005624">
    <property type="entry name" value="PduO/GlcC-like"/>
</dbReference>
<accession>A0A4T0M3V8</accession>
<dbReference type="PANTHER" id="PTHR28255">
    <property type="match status" value="1"/>
</dbReference>
<dbReference type="InterPro" id="IPR038084">
    <property type="entry name" value="PduO/GlcC-like_sf"/>
</dbReference>
<evidence type="ECO:0000313" key="1">
    <source>
        <dbReference type="EMBL" id="TIB76836.1"/>
    </source>
</evidence>
<dbReference type="Proteomes" id="UP000310685">
    <property type="component" value="Unassembled WGS sequence"/>
</dbReference>
<reference evidence="1 2" key="1">
    <citation type="submission" date="2019-03" db="EMBL/GenBank/DDBJ databases">
        <title>Sequencing 25 genomes of Wallemia mellicola.</title>
        <authorList>
            <person name="Gostincar C."/>
        </authorList>
    </citation>
    <scope>NUCLEOTIDE SEQUENCE [LARGE SCALE GENOMIC DNA]</scope>
    <source>
        <strain evidence="1 2">EXF-6152</strain>
    </source>
</reference>
<dbReference type="InterPro" id="IPR010371">
    <property type="entry name" value="YBR137W-like"/>
</dbReference>
<dbReference type="EMBL" id="SPRC01000041">
    <property type="protein sequence ID" value="TIB76836.1"/>
    <property type="molecule type" value="Genomic_DNA"/>
</dbReference>
<sequence>MSVVSLNPRMRISEIRIKHSIKDLKAYDKIALRKFDSKDAWFISDKLRSYDYEGADIVFAIRLFNGLELASGVIGQVAPHNYDWLNAKLNTVAKYHMSSYLYGQTLVTKHHSLPDYALSSSDTSRIVQITDSFESVKEYFRTVLIEDKGSTISWHELHSKQREFARTVSGKTVEITSDAVERFFKSIFPNSETKEDSKRGLYIRNLRLKESHEKVNISATKVMDEKTENKFPNYAADGGAFPINVRGISGPIGAITISGLPKNLVDHALAYKVISELSAHQSKNN</sequence>
<evidence type="ECO:0000313" key="2">
    <source>
        <dbReference type="Proteomes" id="UP000310685"/>
    </source>
</evidence>
<organism evidence="1 2">
    <name type="scientific">Wallemia mellicola</name>
    <dbReference type="NCBI Taxonomy" id="1708541"/>
    <lineage>
        <taxon>Eukaryota</taxon>
        <taxon>Fungi</taxon>
        <taxon>Dikarya</taxon>
        <taxon>Basidiomycota</taxon>
        <taxon>Wallemiomycotina</taxon>
        <taxon>Wallemiomycetes</taxon>
        <taxon>Wallemiales</taxon>
        <taxon>Wallemiaceae</taxon>
        <taxon>Wallemia</taxon>
    </lineage>
</organism>
<comment type="caution">
    <text evidence="1">The sequence shown here is derived from an EMBL/GenBank/DDBJ whole genome shotgun (WGS) entry which is preliminary data.</text>
</comment>
<dbReference type="AlphaFoldDB" id="A0A4T0M3V8"/>